<proteinExistence type="predicted"/>
<organism evidence="1 2">
    <name type="scientific">Lactuca virosa</name>
    <dbReference type="NCBI Taxonomy" id="75947"/>
    <lineage>
        <taxon>Eukaryota</taxon>
        <taxon>Viridiplantae</taxon>
        <taxon>Streptophyta</taxon>
        <taxon>Embryophyta</taxon>
        <taxon>Tracheophyta</taxon>
        <taxon>Spermatophyta</taxon>
        <taxon>Magnoliopsida</taxon>
        <taxon>eudicotyledons</taxon>
        <taxon>Gunneridae</taxon>
        <taxon>Pentapetalae</taxon>
        <taxon>asterids</taxon>
        <taxon>campanulids</taxon>
        <taxon>Asterales</taxon>
        <taxon>Asteraceae</taxon>
        <taxon>Cichorioideae</taxon>
        <taxon>Cichorieae</taxon>
        <taxon>Lactucinae</taxon>
        <taxon>Lactuca</taxon>
    </lineage>
</organism>
<comment type="caution">
    <text evidence="1">The sequence shown here is derived from an EMBL/GenBank/DDBJ whole genome shotgun (WGS) entry which is preliminary data.</text>
</comment>
<dbReference type="Pfam" id="PF24931">
    <property type="entry name" value="ACT_ACR9_3rd"/>
    <property type="match status" value="1"/>
</dbReference>
<dbReference type="AlphaFoldDB" id="A0AAU9MY52"/>
<evidence type="ECO:0000313" key="1">
    <source>
        <dbReference type="EMBL" id="CAH1432006.1"/>
    </source>
</evidence>
<sequence length="158" mass="17656">MYLFFITDGMELLHTNIPCEETCEHLSVVLGGCSITCELEVGGEEYDIELGHSCVSEPVAQELFRGCDVEVDPCIVHGRIWSSDKGYRSLDLFIQKEDVKKLSQAVLCCRLKEEMMNPLRLIITNPSPDTELVVVDHVELSVYEVGVCMEDLVQACVA</sequence>
<accession>A0AAU9MY52</accession>
<dbReference type="Proteomes" id="UP001157418">
    <property type="component" value="Unassembled WGS sequence"/>
</dbReference>
<reference evidence="1 2" key="1">
    <citation type="submission" date="2022-01" db="EMBL/GenBank/DDBJ databases">
        <authorList>
            <person name="Xiong W."/>
            <person name="Schranz E."/>
        </authorList>
    </citation>
    <scope>NUCLEOTIDE SEQUENCE [LARGE SCALE GENOMIC DNA]</scope>
</reference>
<dbReference type="EMBL" id="CAKMRJ010003334">
    <property type="protein sequence ID" value="CAH1432006.1"/>
    <property type="molecule type" value="Genomic_DNA"/>
</dbReference>
<keyword evidence="2" id="KW-1185">Reference proteome</keyword>
<name>A0AAU9MY52_9ASTR</name>
<gene>
    <name evidence="1" type="ORF">LVIROSA_LOCUS18694</name>
</gene>
<protein>
    <submittedName>
        <fullName evidence="1">Uncharacterized protein</fullName>
    </submittedName>
</protein>
<evidence type="ECO:0000313" key="2">
    <source>
        <dbReference type="Proteomes" id="UP001157418"/>
    </source>
</evidence>